<dbReference type="AlphaFoldDB" id="A0A7W8NIF6"/>
<dbReference type="EMBL" id="JACHFL010000022">
    <property type="protein sequence ID" value="MBB5365788.1"/>
    <property type="molecule type" value="Genomic_DNA"/>
</dbReference>
<organism evidence="1 2">
    <name type="scientific">Deinococcus humi</name>
    <dbReference type="NCBI Taxonomy" id="662880"/>
    <lineage>
        <taxon>Bacteria</taxon>
        <taxon>Thermotogati</taxon>
        <taxon>Deinococcota</taxon>
        <taxon>Deinococci</taxon>
        <taxon>Deinococcales</taxon>
        <taxon>Deinococcaceae</taxon>
        <taxon>Deinococcus</taxon>
    </lineage>
</organism>
<protein>
    <submittedName>
        <fullName evidence="1">Arc/MetJ-type ribon-helix-helix transcriptional regulator</fullName>
    </submittedName>
</protein>
<keyword evidence="2" id="KW-1185">Reference proteome</keyword>
<sequence>MTSSKLSISLNAQLVDFLEHYQAAHQIRSRSEVISEAVALLQERELEQQYAEALEEWAPEADAWEVVTGDGLTEERDAAR</sequence>
<evidence type="ECO:0000313" key="2">
    <source>
        <dbReference type="Proteomes" id="UP000552709"/>
    </source>
</evidence>
<gene>
    <name evidence="1" type="ORF">HNQ08_004914</name>
</gene>
<dbReference type="GO" id="GO:0006355">
    <property type="term" value="P:regulation of DNA-templated transcription"/>
    <property type="evidence" value="ECO:0007669"/>
    <property type="project" value="InterPro"/>
</dbReference>
<dbReference type="RefSeq" id="WP_184137575.1">
    <property type="nucleotide sequence ID" value="NZ_JACHFL010000022.1"/>
</dbReference>
<name>A0A7W8NIF6_9DEIO</name>
<evidence type="ECO:0000313" key="1">
    <source>
        <dbReference type="EMBL" id="MBB5365788.1"/>
    </source>
</evidence>
<comment type="caution">
    <text evidence="1">The sequence shown here is derived from an EMBL/GenBank/DDBJ whole genome shotgun (WGS) entry which is preliminary data.</text>
</comment>
<dbReference type="SUPFAM" id="SSF47598">
    <property type="entry name" value="Ribbon-helix-helix"/>
    <property type="match status" value="1"/>
</dbReference>
<dbReference type="InterPro" id="IPR010985">
    <property type="entry name" value="Ribbon_hlx_hlx"/>
</dbReference>
<proteinExistence type="predicted"/>
<dbReference type="Proteomes" id="UP000552709">
    <property type="component" value="Unassembled WGS sequence"/>
</dbReference>
<reference evidence="1 2" key="1">
    <citation type="submission" date="2020-08" db="EMBL/GenBank/DDBJ databases">
        <title>Genomic Encyclopedia of Type Strains, Phase IV (KMG-IV): sequencing the most valuable type-strain genomes for metagenomic binning, comparative biology and taxonomic classification.</title>
        <authorList>
            <person name="Goeker M."/>
        </authorList>
    </citation>
    <scope>NUCLEOTIDE SEQUENCE [LARGE SCALE GENOMIC DNA]</scope>
    <source>
        <strain evidence="1 2">DSM 27939</strain>
    </source>
</reference>
<accession>A0A7W8NIF6</accession>